<gene>
    <name evidence="15" type="primary">cysK_1</name>
    <name evidence="15" type="ORF">NCTC8684_02946</name>
</gene>
<dbReference type="NCBIfam" id="TIGR01136">
    <property type="entry name" value="cysKM"/>
    <property type="match status" value="1"/>
</dbReference>
<dbReference type="InterPro" id="IPR005859">
    <property type="entry name" value="CysK"/>
</dbReference>
<dbReference type="PROSITE" id="PS00901">
    <property type="entry name" value="CYS_SYNTHASE"/>
    <property type="match status" value="1"/>
</dbReference>
<evidence type="ECO:0000256" key="12">
    <source>
        <dbReference type="PIRSR" id="PIRSR605856-51"/>
    </source>
</evidence>
<dbReference type="PANTHER" id="PTHR10314">
    <property type="entry name" value="CYSTATHIONINE BETA-SYNTHASE"/>
    <property type="match status" value="1"/>
</dbReference>
<protein>
    <recommendedName>
        <fullName evidence="5 13">Cysteine synthase</fullName>
        <ecNumber evidence="4 13">2.5.1.47</ecNumber>
    </recommendedName>
</protein>
<feature type="binding site" evidence="11">
    <location>
        <begin position="179"/>
        <end position="183"/>
    </location>
    <ligand>
        <name>pyridoxal 5'-phosphate</name>
        <dbReference type="ChEBI" id="CHEBI:597326"/>
    </ligand>
</feature>
<dbReference type="AlphaFoldDB" id="A0AAX2MCB4"/>
<feature type="domain" description="Tryptophan synthase beta chain-like PALP" evidence="14">
    <location>
        <begin position="7"/>
        <end position="294"/>
    </location>
</feature>
<evidence type="ECO:0000256" key="9">
    <source>
        <dbReference type="ARBA" id="ARBA00023192"/>
    </source>
</evidence>
<dbReference type="Pfam" id="PF00291">
    <property type="entry name" value="PALP"/>
    <property type="match status" value="1"/>
</dbReference>
<dbReference type="InterPro" id="IPR001926">
    <property type="entry name" value="TrpB-like_PALP"/>
</dbReference>
<evidence type="ECO:0000313" key="15">
    <source>
        <dbReference type="EMBL" id="SUX33829.1"/>
    </source>
</evidence>
<reference evidence="15 16" key="1">
    <citation type="submission" date="2018-06" db="EMBL/GenBank/DDBJ databases">
        <authorList>
            <consortium name="Pathogen Informatics"/>
            <person name="Doyle S."/>
        </authorList>
    </citation>
    <scope>NUCLEOTIDE SEQUENCE [LARGE SCALE GENOMIC DNA]</scope>
    <source>
        <strain evidence="15 16">NCTC8684</strain>
    </source>
</reference>
<organism evidence="15 16">
    <name type="scientific">Chromobacterium violaceum</name>
    <dbReference type="NCBI Taxonomy" id="536"/>
    <lineage>
        <taxon>Bacteria</taxon>
        <taxon>Pseudomonadati</taxon>
        <taxon>Pseudomonadota</taxon>
        <taxon>Betaproteobacteria</taxon>
        <taxon>Neisseriales</taxon>
        <taxon>Chromobacteriaceae</taxon>
        <taxon>Chromobacterium</taxon>
    </lineage>
</organism>
<dbReference type="EC" id="2.5.1.47" evidence="4 13"/>
<dbReference type="FunFam" id="3.40.50.1100:FF:000006">
    <property type="entry name" value="Cysteine synthase"/>
    <property type="match status" value="1"/>
</dbReference>
<comment type="similarity">
    <text evidence="3 13">Belongs to the cysteine synthase/cystathionine beta-synthase family.</text>
</comment>
<dbReference type="NCBIfam" id="TIGR01139">
    <property type="entry name" value="cysK"/>
    <property type="match status" value="1"/>
</dbReference>
<dbReference type="EMBL" id="UIGR01000001">
    <property type="protein sequence ID" value="SUX33829.1"/>
    <property type="molecule type" value="Genomic_DNA"/>
</dbReference>
<evidence type="ECO:0000256" key="6">
    <source>
        <dbReference type="ARBA" id="ARBA00022605"/>
    </source>
</evidence>
<comment type="catalytic activity">
    <reaction evidence="10 13">
        <text>O-acetyl-L-serine + hydrogen sulfide = L-cysteine + acetate</text>
        <dbReference type="Rhea" id="RHEA:14829"/>
        <dbReference type="ChEBI" id="CHEBI:29919"/>
        <dbReference type="ChEBI" id="CHEBI:30089"/>
        <dbReference type="ChEBI" id="CHEBI:35235"/>
        <dbReference type="ChEBI" id="CHEBI:58340"/>
        <dbReference type="EC" id="2.5.1.47"/>
    </reaction>
</comment>
<comment type="pathway">
    <text evidence="2">Amino-acid biosynthesis; L-cysteine biosynthesis; L-cysteine from L-serine: step 2/2.</text>
</comment>
<sequence>MRIANTITDLIGNTPLVKLNRVTEGVGATVVAKLEFFNPAHSVKDRIAVAMLDAAEQAGKIGPNTVIVEPTSGNTGIGLAMVCAARGYKLVITMPETMSKERRQLLKAYGAELILTPGPDGMGGAIAKAKALVDEFPDTYFMPQQFENPANPEIHRHTTAEEVWNDTDGKVDIFVAGVGTGGTITGVGEVLKARKPGVQIVAVEPDASAVLSGSPKGPHPIQGVGAGFVPAILNTGIYDEIIRVKNEDALQTAREVATKEGILVGISSGAAVWSALQLAKRPENAGKLIVVVIPSFGERYLSTVLFEHLG</sequence>
<evidence type="ECO:0000256" key="7">
    <source>
        <dbReference type="ARBA" id="ARBA00022679"/>
    </source>
</evidence>
<evidence type="ECO:0000256" key="10">
    <source>
        <dbReference type="ARBA" id="ARBA00047931"/>
    </source>
</evidence>
<keyword evidence="6 13" id="KW-0028">Amino-acid biosynthesis</keyword>
<dbReference type="Proteomes" id="UP000254029">
    <property type="component" value="Unassembled WGS sequence"/>
</dbReference>
<evidence type="ECO:0000256" key="1">
    <source>
        <dbReference type="ARBA" id="ARBA00001933"/>
    </source>
</evidence>
<evidence type="ECO:0000256" key="4">
    <source>
        <dbReference type="ARBA" id="ARBA00012681"/>
    </source>
</evidence>
<feature type="binding site" evidence="11">
    <location>
        <position position="267"/>
    </location>
    <ligand>
        <name>pyridoxal 5'-phosphate</name>
        <dbReference type="ChEBI" id="CHEBI:597326"/>
    </ligand>
</feature>
<dbReference type="CDD" id="cd01561">
    <property type="entry name" value="CBS_like"/>
    <property type="match status" value="1"/>
</dbReference>
<evidence type="ECO:0000256" key="5">
    <source>
        <dbReference type="ARBA" id="ARBA00019371"/>
    </source>
</evidence>
<dbReference type="GO" id="GO:0004124">
    <property type="term" value="F:cysteine synthase activity"/>
    <property type="evidence" value="ECO:0007669"/>
    <property type="project" value="UniProtKB-UniRule"/>
</dbReference>
<dbReference type="GO" id="GO:0016846">
    <property type="term" value="F:carbon-sulfur lyase activity"/>
    <property type="evidence" value="ECO:0007669"/>
    <property type="project" value="UniProtKB-ARBA"/>
</dbReference>
<dbReference type="InterPro" id="IPR050214">
    <property type="entry name" value="Cys_Synth/Cystath_Beta-Synth"/>
</dbReference>
<dbReference type="SUPFAM" id="SSF53686">
    <property type="entry name" value="Tryptophan synthase beta subunit-like PLP-dependent enzymes"/>
    <property type="match status" value="1"/>
</dbReference>
<evidence type="ECO:0000256" key="13">
    <source>
        <dbReference type="RuleBase" id="RU003985"/>
    </source>
</evidence>
<comment type="caution">
    <text evidence="15">The sequence shown here is derived from an EMBL/GenBank/DDBJ whole genome shotgun (WGS) entry which is preliminary data.</text>
</comment>
<dbReference type="RefSeq" id="WP_076225597.1">
    <property type="nucleotide sequence ID" value="NZ_JBHMEH010000001.1"/>
</dbReference>
<evidence type="ECO:0000313" key="16">
    <source>
        <dbReference type="Proteomes" id="UP000254029"/>
    </source>
</evidence>
<dbReference type="InterPro" id="IPR001216">
    <property type="entry name" value="P-phosphate_BS"/>
</dbReference>
<comment type="cofactor">
    <cofactor evidence="1 11 13">
        <name>pyridoxal 5'-phosphate</name>
        <dbReference type="ChEBI" id="CHEBI:597326"/>
    </cofactor>
</comment>
<evidence type="ECO:0000256" key="3">
    <source>
        <dbReference type="ARBA" id="ARBA00007103"/>
    </source>
</evidence>
<dbReference type="InterPro" id="IPR005856">
    <property type="entry name" value="Cys_synth"/>
</dbReference>
<evidence type="ECO:0000256" key="11">
    <source>
        <dbReference type="PIRSR" id="PIRSR605856-50"/>
    </source>
</evidence>
<dbReference type="FunFam" id="3.40.50.1100:FF:000002">
    <property type="entry name" value="Cysteine synthase"/>
    <property type="match status" value="1"/>
</dbReference>
<accession>A0AAX2MCB4</accession>
<feature type="modified residue" description="N6-(pyridoxal phosphate)lysine" evidence="12">
    <location>
        <position position="44"/>
    </location>
</feature>
<evidence type="ECO:0000256" key="8">
    <source>
        <dbReference type="ARBA" id="ARBA00022898"/>
    </source>
</evidence>
<evidence type="ECO:0000259" key="14">
    <source>
        <dbReference type="Pfam" id="PF00291"/>
    </source>
</evidence>
<proteinExistence type="inferred from homology"/>
<dbReference type="Gene3D" id="3.40.50.1100">
    <property type="match status" value="2"/>
</dbReference>
<dbReference type="GO" id="GO:0006535">
    <property type="term" value="P:cysteine biosynthetic process from serine"/>
    <property type="evidence" value="ECO:0007669"/>
    <property type="project" value="UniProtKB-UniRule"/>
</dbReference>
<feature type="binding site" evidence="11">
    <location>
        <position position="74"/>
    </location>
    <ligand>
        <name>pyridoxal 5'-phosphate</name>
        <dbReference type="ChEBI" id="CHEBI:597326"/>
    </ligand>
</feature>
<keyword evidence="9 13" id="KW-0198">Cysteine biosynthesis</keyword>
<keyword evidence="7 13" id="KW-0808">Transferase</keyword>
<name>A0AAX2MCB4_CHRVL</name>
<keyword evidence="8 11" id="KW-0663">Pyridoxal phosphate</keyword>
<evidence type="ECO:0000256" key="2">
    <source>
        <dbReference type="ARBA" id="ARBA00004962"/>
    </source>
</evidence>
<dbReference type="InterPro" id="IPR036052">
    <property type="entry name" value="TrpB-like_PALP_sf"/>
</dbReference>